<feature type="domain" description="Co-chaperone DjlA N-terminal" evidence="2">
    <location>
        <begin position="87"/>
        <end position="196"/>
    </location>
</feature>
<name>A0A840V4F4_9BACT</name>
<dbReference type="InterPro" id="IPR029024">
    <property type="entry name" value="TerB-like"/>
</dbReference>
<reference evidence="3 4" key="1">
    <citation type="submission" date="2020-08" db="EMBL/GenBank/DDBJ databases">
        <title>Genomic Encyclopedia of Type Strains, Phase IV (KMG-IV): sequencing the most valuable type-strain genomes for metagenomic binning, comparative biology and taxonomic classification.</title>
        <authorList>
            <person name="Goeker M."/>
        </authorList>
    </citation>
    <scope>NUCLEOTIDE SEQUENCE [LARGE SCALE GENOMIC DNA]</scope>
    <source>
        <strain evidence="3 4">YC6886</strain>
    </source>
</reference>
<gene>
    <name evidence="3" type="ORF">HNR46_003144</name>
</gene>
<proteinExistence type="predicted"/>
<evidence type="ECO:0000259" key="2">
    <source>
        <dbReference type="Pfam" id="PF05099"/>
    </source>
</evidence>
<accession>A0A840V4F4</accession>
<comment type="caution">
    <text evidence="3">The sequence shown here is derived from an EMBL/GenBank/DDBJ whole genome shotgun (WGS) entry which is preliminary data.</text>
</comment>
<dbReference type="EMBL" id="JACHFD010000017">
    <property type="protein sequence ID" value="MBB5352895.1"/>
    <property type="molecule type" value="Genomic_DNA"/>
</dbReference>
<dbReference type="Pfam" id="PF05099">
    <property type="entry name" value="TerB"/>
    <property type="match status" value="1"/>
</dbReference>
<keyword evidence="4" id="KW-1185">Reference proteome</keyword>
<dbReference type="SUPFAM" id="SSF158682">
    <property type="entry name" value="TerB-like"/>
    <property type="match status" value="1"/>
</dbReference>
<evidence type="ECO:0000313" key="3">
    <source>
        <dbReference type="EMBL" id="MBB5352895.1"/>
    </source>
</evidence>
<dbReference type="Proteomes" id="UP000557717">
    <property type="component" value="Unassembled WGS sequence"/>
</dbReference>
<dbReference type="CDD" id="cd07177">
    <property type="entry name" value="terB_like"/>
    <property type="match status" value="1"/>
</dbReference>
<dbReference type="Gene3D" id="1.10.3680.10">
    <property type="entry name" value="TerB-like"/>
    <property type="match status" value="1"/>
</dbReference>
<organism evidence="3 4">
    <name type="scientific">Haloferula luteola</name>
    <dbReference type="NCBI Taxonomy" id="595692"/>
    <lineage>
        <taxon>Bacteria</taxon>
        <taxon>Pseudomonadati</taxon>
        <taxon>Verrucomicrobiota</taxon>
        <taxon>Verrucomicrobiia</taxon>
        <taxon>Verrucomicrobiales</taxon>
        <taxon>Verrucomicrobiaceae</taxon>
        <taxon>Haloferula</taxon>
    </lineage>
</organism>
<dbReference type="AlphaFoldDB" id="A0A840V4F4"/>
<protein>
    <submittedName>
        <fullName evidence="3">Putative tellurite resistance protein B-like protein</fullName>
    </submittedName>
</protein>
<dbReference type="RefSeq" id="WP_184020311.1">
    <property type="nucleotide sequence ID" value="NZ_JACHFD010000017.1"/>
</dbReference>
<sequence>MIIFGTRGVTTTPEKGVFWCPSCGPGSAFKRKRVRRFFTLYFIPIIPLNVLGEYIECGQCKSQYHLDVLQFDPGKQAEAFEVAFHAAARKLMIAMVLTDGSIDAAESAEVCRLYEEMTGRPMYPGDVNLEAADFQSAGLVVPTLLAEVAPRLSDGGREKLFEVAWRVATANGPMNAQEAALLDQVADSVGLTASHRQGLASLLQQQGRLPVQASPPPLPGFASPEKDGGRPA</sequence>
<feature type="region of interest" description="Disordered" evidence="1">
    <location>
        <begin position="205"/>
        <end position="232"/>
    </location>
</feature>
<dbReference type="InterPro" id="IPR007791">
    <property type="entry name" value="DjlA_N"/>
</dbReference>
<evidence type="ECO:0000256" key="1">
    <source>
        <dbReference type="SAM" id="MobiDB-lite"/>
    </source>
</evidence>
<evidence type="ECO:0000313" key="4">
    <source>
        <dbReference type="Proteomes" id="UP000557717"/>
    </source>
</evidence>